<evidence type="ECO:0000313" key="14">
    <source>
        <dbReference type="Proteomes" id="UP000079169"/>
    </source>
</evidence>
<evidence type="ECO:0000256" key="3">
    <source>
        <dbReference type="ARBA" id="ARBA00005735"/>
    </source>
</evidence>
<dbReference type="Gene3D" id="3.90.550.10">
    <property type="entry name" value="Spore Coat Polysaccharide Biosynthesis Protein SpsA, Chain A"/>
    <property type="match status" value="1"/>
</dbReference>
<dbReference type="InterPro" id="IPR029044">
    <property type="entry name" value="Nucleotide-diphossugar_trans"/>
</dbReference>
<reference evidence="15 16" key="1">
    <citation type="submission" date="2025-04" db="UniProtKB">
        <authorList>
            <consortium name="RefSeq"/>
        </authorList>
    </citation>
    <scope>IDENTIFICATION</scope>
</reference>
<evidence type="ECO:0000256" key="6">
    <source>
        <dbReference type="ARBA" id="ARBA00022692"/>
    </source>
</evidence>
<dbReference type="STRING" id="121845.A0A3Q0IZ27"/>
<feature type="domain" description="Galactosyltransferase C-terminal" evidence="12">
    <location>
        <begin position="156"/>
        <end position="220"/>
    </location>
</feature>
<dbReference type="RefSeq" id="XP_026681500.1">
    <property type="nucleotide sequence ID" value="XM_026825699.1"/>
</dbReference>
<dbReference type="InterPro" id="IPR027791">
    <property type="entry name" value="Galactosyl_T_C"/>
</dbReference>
<dbReference type="InterPro" id="IPR003859">
    <property type="entry name" value="Galactosyl_T"/>
</dbReference>
<evidence type="ECO:0000256" key="5">
    <source>
        <dbReference type="ARBA" id="ARBA00022679"/>
    </source>
</evidence>
<dbReference type="RefSeq" id="XP_026681501.1">
    <property type="nucleotide sequence ID" value="XM_026825700.1"/>
</dbReference>
<evidence type="ECO:0000259" key="13">
    <source>
        <dbReference type="Pfam" id="PF13733"/>
    </source>
</evidence>
<evidence type="ECO:0000256" key="8">
    <source>
        <dbReference type="ARBA" id="ARBA00022989"/>
    </source>
</evidence>
<gene>
    <name evidence="15 16" type="primary">LOC103512140</name>
</gene>
<proteinExistence type="inferred from homology"/>
<keyword evidence="8 11" id="KW-1133">Transmembrane helix</keyword>
<evidence type="ECO:0000256" key="1">
    <source>
        <dbReference type="ARBA" id="ARBA00004606"/>
    </source>
</evidence>
<evidence type="ECO:0000256" key="10">
    <source>
        <dbReference type="ARBA" id="ARBA00023180"/>
    </source>
</evidence>
<dbReference type="Pfam" id="PF02709">
    <property type="entry name" value="Glyco_transf_7C"/>
    <property type="match status" value="1"/>
</dbReference>
<dbReference type="GO" id="GO:0005794">
    <property type="term" value="C:Golgi apparatus"/>
    <property type="evidence" value="ECO:0007669"/>
    <property type="project" value="TreeGrafter"/>
</dbReference>
<dbReference type="PaxDb" id="121845-A0A3Q0IZ27"/>
<keyword evidence="10" id="KW-0325">Glycoprotein</keyword>
<organism evidence="14 16">
    <name type="scientific">Diaphorina citri</name>
    <name type="common">Asian citrus psyllid</name>
    <dbReference type="NCBI Taxonomy" id="121845"/>
    <lineage>
        <taxon>Eukaryota</taxon>
        <taxon>Metazoa</taxon>
        <taxon>Ecdysozoa</taxon>
        <taxon>Arthropoda</taxon>
        <taxon>Hexapoda</taxon>
        <taxon>Insecta</taxon>
        <taxon>Pterygota</taxon>
        <taxon>Neoptera</taxon>
        <taxon>Paraneoptera</taxon>
        <taxon>Hemiptera</taxon>
        <taxon>Sternorrhyncha</taxon>
        <taxon>Psylloidea</taxon>
        <taxon>Psyllidae</taxon>
        <taxon>Diaphorininae</taxon>
        <taxon>Diaphorina</taxon>
    </lineage>
</organism>
<dbReference type="Proteomes" id="UP000079169">
    <property type="component" value="Unplaced"/>
</dbReference>
<keyword evidence="14" id="KW-1185">Reference proteome</keyword>
<dbReference type="InterPro" id="IPR027995">
    <property type="entry name" value="Galactosyl_T_N"/>
</dbReference>
<evidence type="ECO:0000256" key="11">
    <source>
        <dbReference type="SAM" id="Phobius"/>
    </source>
</evidence>
<evidence type="ECO:0000256" key="9">
    <source>
        <dbReference type="ARBA" id="ARBA00023136"/>
    </source>
</evidence>
<evidence type="ECO:0000313" key="16">
    <source>
        <dbReference type="RefSeq" id="XP_026681501.1"/>
    </source>
</evidence>
<dbReference type="GO" id="GO:0030166">
    <property type="term" value="P:proteoglycan biosynthetic process"/>
    <property type="evidence" value="ECO:0007669"/>
    <property type="project" value="TreeGrafter"/>
</dbReference>
<sequence length="230" mass="26767">MTVYMGIWKIFTNKLLRSNKILSILILLCLIITLLIILLINVQGCDCNSVGGSLLSQSTLHDQHELCLIIPFRDRFDELLIFLMHMKVFLERQNIVYNVYVVNQVDSYRFNRGSLINVGFLYIQENTHCDFIAMHDVDLIPINPRLNYSYPGDAIMHIAAPDLHPKYHYKTFLGGILMMKNEHFQTVNGLSNKYWGWGLEDDELYVRIKEARIRIERPENVGSGIDNTFR</sequence>
<dbReference type="GeneID" id="103512140"/>
<name>A0A3Q0IZ27_DIACI</name>
<evidence type="ECO:0000256" key="4">
    <source>
        <dbReference type="ARBA" id="ARBA00022676"/>
    </source>
</evidence>
<keyword evidence="6 11" id="KW-0812">Transmembrane</keyword>
<keyword evidence="7" id="KW-0735">Signal-anchor</keyword>
<dbReference type="AlphaFoldDB" id="A0A3Q0IZ27"/>
<dbReference type="PRINTS" id="PR02050">
    <property type="entry name" value="B14GALTRFASE"/>
</dbReference>
<keyword evidence="4" id="KW-0328">Glycosyltransferase</keyword>
<comment type="similarity">
    <text evidence="3">Belongs to the glycosyltransferase 7 family.</text>
</comment>
<dbReference type="Pfam" id="PF13733">
    <property type="entry name" value="Glyco_transf_7N"/>
    <property type="match status" value="1"/>
</dbReference>
<comment type="subcellular location">
    <subcellularLocation>
        <location evidence="1">Membrane</location>
        <topology evidence="1">Single-pass type II membrane protein</topology>
    </subcellularLocation>
</comment>
<comment type="pathway">
    <text evidence="2">Protein modification; protein glycosylation.</text>
</comment>
<keyword evidence="5" id="KW-0808">Transferase</keyword>
<dbReference type="PANTHER" id="PTHR19300">
    <property type="entry name" value="BETA-1,4-GALACTOSYLTRANSFERASE"/>
    <property type="match status" value="1"/>
</dbReference>
<dbReference type="KEGG" id="dci:103512140"/>
<feature type="domain" description="Galactosyltransferase N-terminal" evidence="13">
    <location>
        <begin position="62"/>
        <end position="149"/>
    </location>
</feature>
<evidence type="ECO:0000313" key="15">
    <source>
        <dbReference type="RefSeq" id="XP_026681500.1"/>
    </source>
</evidence>
<accession>A0A3Q0IZ27</accession>
<feature type="transmembrane region" description="Helical" evidence="11">
    <location>
        <begin position="21"/>
        <end position="40"/>
    </location>
</feature>
<evidence type="ECO:0000256" key="7">
    <source>
        <dbReference type="ARBA" id="ARBA00022968"/>
    </source>
</evidence>
<dbReference type="SUPFAM" id="SSF53448">
    <property type="entry name" value="Nucleotide-diphospho-sugar transferases"/>
    <property type="match status" value="1"/>
</dbReference>
<protein>
    <submittedName>
        <fullName evidence="15 16">Beta-1,4-galactosyltransferase 7-like</fullName>
    </submittedName>
</protein>
<dbReference type="GO" id="GO:0016020">
    <property type="term" value="C:membrane"/>
    <property type="evidence" value="ECO:0007669"/>
    <property type="project" value="UniProtKB-SubCell"/>
</dbReference>
<dbReference type="UniPathway" id="UPA00378"/>
<evidence type="ECO:0000256" key="2">
    <source>
        <dbReference type="ARBA" id="ARBA00004922"/>
    </source>
</evidence>
<keyword evidence="9 11" id="KW-0472">Membrane</keyword>
<evidence type="ECO:0000259" key="12">
    <source>
        <dbReference type="Pfam" id="PF02709"/>
    </source>
</evidence>
<dbReference type="PANTHER" id="PTHR19300:SF30">
    <property type="entry name" value="BETA-1,4-GALACTOSYLTRANSFERASE 7"/>
    <property type="match status" value="1"/>
</dbReference>
<dbReference type="GO" id="GO:0005975">
    <property type="term" value="P:carbohydrate metabolic process"/>
    <property type="evidence" value="ECO:0007669"/>
    <property type="project" value="InterPro"/>
</dbReference>
<dbReference type="GO" id="GO:0046525">
    <property type="term" value="F:xylosylprotein 4-beta-galactosyltransferase activity"/>
    <property type="evidence" value="ECO:0007669"/>
    <property type="project" value="TreeGrafter"/>
</dbReference>